<sequence length="267" mass="29043">MTATLAQAAVAILVTADPVAKARLSRETAAAWRAGTIQEIGAAAPPDRPGRPERPPLLPPNQVKKRKIGPGVAGRIALLHALAHIELNAIDLAWDIVARFCRHGLPRGFFDDWVIVGDDEARHFLLLSDRLAELGAAYGDLPAHDGLWEASQTTAHDLLARLAVVPLVLEARGLDVTPAMIGKLLAAEDPKSAAALQIIHDDEITHVATGRRWFEHLAQAHGLDPVPTYHALVRRYFRGLLKPPFNKPSRDKAGFKAAYYEPLAVEK</sequence>
<dbReference type="CDD" id="cd00657">
    <property type="entry name" value="Ferritin_like"/>
    <property type="match status" value="1"/>
</dbReference>
<protein>
    <submittedName>
        <fullName evidence="2">Rhamnosyltransferase</fullName>
    </submittedName>
</protein>
<reference evidence="2 3" key="1">
    <citation type="submission" date="2015-12" db="EMBL/GenBank/DDBJ databases">
        <title>Genome sequence of Oceanibaculum pacificum MCCC 1A02656.</title>
        <authorList>
            <person name="Lu L."/>
            <person name="Lai Q."/>
            <person name="Shao Z."/>
            <person name="Qian P."/>
        </authorList>
    </citation>
    <scope>NUCLEOTIDE SEQUENCE [LARGE SCALE GENOMIC DNA]</scope>
    <source>
        <strain evidence="2 3">MCCC 1A02656</strain>
    </source>
</reference>
<keyword evidence="2" id="KW-0808">Transferase</keyword>
<accession>A0A154VN53</accession>
<dbReference type="AlphaFoldDB" id="A0A154VN53"/>
<gene>
    <name evidence="2" type="ORF">AUP43_13595</name>
</gene>
<proteinExistence type="predicted"/>
<keyword evidence="3" id="KW-1185">Reference proteome</keyword>
<dbReference type="Pfam" id="PF04305">
    <property type="entry name" value="DUF455"/>
    <property type="match status" value="1"/>
</dbReference>
<dbReference type="EMBL" id="LPXN01000153">
    <property type="protein sequence ID" value="KZD02668.1"/>
    <property type="molecule type" value="Genomic_DNA"/>
</dbReference>
<evidence type="ECO:0000313" key="2">
    <source>
        <dbReference type="EMBL" id="KZD02668.1"/>
    </source>
</evidence>
<dbReference type="PIRSF" id="PIRSF012318">
    <property type="entry name" value="UCP012318"/>
    <property type="match status" value="1"/>
</dbReference>
<feature type="region of interest" description="Disordered" evidence="1">
    <location>
        <begin position="41"/>
        <end position="64"/>
    </location>
</feature>
<dbReference type="STRING" id="580166.AUP43_13595"/>
<dbReference type="InterPro" id="IPR011197">
    <property type="entry name" value="UCP012318"/>
</dbReference>
<dbReference type="InterPro" id="IPR007402">
    <property type="entry name" value="DUF455"/>
</dbReference>
<dbReference type="OrthoDB" id="9778629at2"/>
<dbReference type="PANTHER" id="PTHR42782:SF4">
    <property type="entry name" value="DUF455 DOMAIN-CONTAINING PROTEIN"/>
    <property type="match status" value="1"/>
</dbReference>
<dbReference type="PANTHER" id="PTHR42782">
    <property type="entry name" value="SI:CH73-314G15.3"/>
    <property type="match status" value="1"/>
</dbReference>
<comment type="caution">
    <text evidence="2">The sequence shown here is derived from an EMBL/GenBank/DDBJ whole genome shotgun (WGS) entry which is preliminary data.</text>
</comment>
<organism evidence="2 3">
    <name type="scientific">Oceanibaculum pacificum</name>
    <dbReference type="NCBI Taxonomy" id="580166"/>
    <lineage>
        <taxon>Bacteria</taxon>
        <taxon>Pseudomonadati</taxon>
        <taxon>Pseudomonadota</taxon>
        <taxon>Alphaproteobacteria</taxon>
        <taxon>Rhodospirillales</taxon>
        <taxon>Oceanibaculaceae</taxon>
        <taxon>Oceanibaculum</taxon>
    </lineage>
</organism>
<name>A0A154VN53_9PROT</name>
<dbReference type="RefSeq" id="WP_067559552.1">
    <property type="nucleotide sequence ID" value="NZ_LPXN01000153.1"/>
</dbReference>
<evidence type="ECO:0000313" key="3">
    <source>
        <dbReference type="Proteomes" id="UP000076400"/>
    </source>
</evidence>
<dbReference type="InterPro" id="IPR009078">
    <property type="entry name" value="Ferritin-like_SF"/>
</dbReference>
<dbReference type="SUPFAM" id="SSF47240">
    <property type="entry name" value="Ferritin-like"/>
    <property type="match status" value="1"/>
</dbReference>
<evidence type="ECO:0000256" key="1">
    <source>
        <dbReference type="SAM" id="MobiDB-lite"/>
    </source>
</evidence>
<dbReference type="GO" id="GO:0016740">
    <property type="term" value="F:transferase activity"/>
    <property type="evidence" value="ECO:0007669"/>
    <property type="project" value="UniProtKB-KW"/>
</dbReference>
<dbReference type="Proteomes" id="UP000076400">
    <property type="component" value="Unassembled WGS sequence"/>
</dbReference>